<accession>C0D8J3</accession>
<dbReference type="EMBL" id="ACCJ01000452">
    <property type="protein sequence ID" value="EEG52408.1"/>
    <property type="molecule type" value="Genomic_DNA"/>
</dbReference>
<comment type="caution">
    <text evidence="1">The sequence shown here is derived from an EMBL/GenBank/DDBJ whole genome shotgun (WGS) entry which is preliminary data.</text>
</comment>
<name>C0D8J3_9FIRM</name>
<dbReference type="HOGENOM" id="CLU_1154863_0_0_9"/>
<dbReference type="GO" id="GO:0003677">
    <property type="term" value="F:DNA binding"/>
    <property type="evidence" value="ECO:0007669"/>
    <property type="project" value="InterPro"/>
</dbReference>
<evidence type="ECO:0000313" key="1">
    <source>
        <dbReference type="EMBL" id="EEG52408.1"/>
    </source>
</evidence>
<dbReference type="Proteomes" id="UP000004756">
    <property type="component" value="Unassembled WGS sequence"/>
</dbReference>
<organism evidence="1 2">
    <name type="scientific">[Clostridium] asparagiforme DSM 15981</name>
    <dbReference type="NCBI Taxonomy" id="518636"/>
    <lineage>
        <taxon>Bacteria</taxon>
        <taxon>Bacillati</taxon>
        <taxon>Bacillota</taxon>
        <taxon>Clostridia</taxon>
        <taxon>Lachnospirales</taxon>
        <taxon>Lachnospiraceae</taxon>
        <taxon>Enterocloster</taxon>
    </lineage>
</organism>
<evidence type="ECO:0000313" key="2">
    <source>
        <dbReference type="Proteomes" id="UP000004756"/>
    </source>
</evidence>
<dbReference type="AlphaFoldDB" id="C0D8J3"/>
<proteinExistence type="predicted"/>
<sequence>MKTYLCKCEKCKNTFEYDGSQIIKYQDQGCPQCRTNLRNEDRIKKTNSYSGAVYGNLKIIKFDHFGKNNVPVVECECLKCGNSCYIPLAKIKCGQASQCSDCGKKNLAIGKEIISMAYVDNTNIIQIQGKRSTNKNSTTGVTGVSYYSKLEKYRAYIFFKGKQYHLGTYSNMEDAISARKSAEKEVFGNFLKWYQETYPEQWERIQKTQEKKHSR</sequence>
<protein>
    <submittedName>
        <fullName evidence="1">AP2 domain protein</fullName>
    </submittedName>
</protein>
<dbReference type="SUPFAM" id="SSF54171">
    <property type="entry name" value="DNA-binding domain"/>
    <property type="match status" value="1"/>
</dbReference>
<reference evidence="1 2" key="1">
    <citation type="submission" date="2009-01" db="EMBL/GenBank/DDBJ databases">
        <authorList>
            <person name="Fulton L."/>
            <person name="Clifton S."/>
            <person name="Fulton B."/>
            <person name="Xu J."/>
            <person name="Minx P."/>
            <person name="Pepin K.H."/>
            <person name="Johnson M."/>
            <person name="Bhonagiri V."/>
            <person name="Nash W.E."/>
            <person name="Mardis E.R."/>
            <person name="Wilson R.K."/>
        </authorList>
    </citation>
    <scope>NUCLEOTIDE SEQUENCE [LARGE SCALE GENOMIC DNA]</scope>
    <source>
        <strain evidence="1 2">DSM 15981</strain>
    </source>
</reference>
<reference evidence="1 2" key="2">
    <citation type="submission" date="2009-02" db="EMBL/GenBank/DDBJ databases">
        <title>Draft genome sequence of Clostridium asparagiforme (DSM 15981).</title>
        <authorList>
            <person name="Sudarsanam P."/>
            <person name="Ley R."/>
            <person name="Guruge J."/>
            <person name="Turnbaugh P.J."/>
            <person name="Mahowald M."/>
            <person name="Liep D."/>
            <person name="Gordon J."/>
        </authorList>
    </citation>
    <scope>NUCLEOTIDE SEQUENCE [LARGE SCALE GENOMIC DNA]</scope>
    <source>
        <strain evidence="1 2">DSM 15981</strain>
    </source>
</reference>
<gene>
    <name evidence="1" type="ORF">CLOSTASPAR_05591</name>
</gene>
<keyword evidence="2" id="KW-1185">Reference proteome</keyword>
<dbReference type="InterPro" id="IPR016177">
    <property type="entry name" value="DNA-bd_dom_sf"/>
</dbReference>